<dbReference type="HOGENOM" id="CLU_059252_6_1_1"/>
<dbReference type="FunFam" id="3.30.710.10:FF:000130">
    <property type="entry name" value="SKP1-like protein 5"/>
    <property type="match status" value="1"/>
</dbReference>
<dbReference type="AlphaFoldDB" id="A0A0D3GZM8"/>
<dbReference type="SMART" id="SM00512">
    <property type="entry name" value="Skp1"/>
    <property type="match status" value="1"/>
</dbReference>
<comment type="pathway">
    <text evidence="1 4">Protein modification; protein ubiquitination.</text>
</comment>
<dbReference type="SUPFAM" id="SSF54695">
    <property type="entry name" value="POZ domain"/>
    <property type="match status" value="1"/>
</dbReference>
<dbReference type="Pfam" id="PF03931">
    <property type="entry name" value="Skp1_POZ"/>
    <property type="match status" value="1"/>
</dbReference>
<protein>
    <recommendedName>
        <fullName evidence="4">SKP1-like protein</fullName>
    </recommendedName>
</protein>
<feature type="domain" description="SKP1 component dimerisation" evidence="5">
    <location>
        <begin position="119"/>
        <end position="166"/>
    </location>
</feature>
<dbReference type="PANTHER" id="PTHR11165">
    <property type="entry name" value="SKP1"/>
    <property type="match status" value="1"/>
</dbReference>
<dbReference type="InterPro" id="IPR011333">
    <property type="entry name" value="SKP1/BTB/POZ_sf"/>
</dbReference>
<comment type="function">
    <text evidence="4">Involved in ubiquitination and subsequent proteasomal degradation of target proteins. Together with CUL1, RBX1 and a F-box protein, it forms a SCF E3 ubiquitin ligase complex. The functional specificity of this complex depends on the type of F-box protein. In the SCF complex, it serves as an adapter that links the F-box protein to CUL1.</text>
</comment>
<dbReference type="Gramene" id="OBART08G12830.1">
    <property type="protein sequence ID" value="OBART08G12830.1"/>
    <property type="gene ID" value="OBART08G12830"/>
</dbReference>
<evidence type="ECO:0000256" key="1">
    <source>
        <dbReference type="ARBA" id="ARBA00004906"/>
    </source>
</evidence>
<dbReference type="PaxDb" id="65489-OBART08G12830.1"/>
<evidence type="ECO:0000256" key="3">
    <source>
        <dbReference type="ARBA" id="ARBA00022786"/>
    </source>
</evidence>
<evidence type="ECO:0000313" key="7">
    <source>
        <dbReference type="EnsemblPlants" id="OBART08G12830.1"/>
    </source>
</evidence>
<dbReference type="InterPro" id="IPR016897">
    <property type="entry name" value="SKP1"/>
</dbReference>
<dbReference type="EnsemblPlants" id="OBART08G12830.1">
    <property type="protein sequence ID" value="OBART08G12830.1"/>
    <property type="gene ID" value="OBART08G12830"/>
</dbReference>
<dbReference type="GO" id="GO:0006511">
    <property type="term" value="P:ubiquitin-dependent protein catabolic process"/>
    <property type="evidence" value="ECO:0007669"/>
    <property type="project" value="InterPro"/>
</dbReference>
<evidence type="ECO:0000259" key="6">
    <source>
        <dbReference type="Pfam" id="PF03931"/>
    </source>
</evidence>
<evidence type="ECO:0000256" key="4">
    <source>
        <dbReference type="PIRNR" id="PIRNR028729"/>
    </source>
</evidence>
<dbReference type="PIRSF" id="PIRSF028729">
    <property type="entry name" value="E3_ubiquit_lig_SCF_Skp"/>
    <property type="match status" value="1"/>
</dbReference>
<feature type="domain" description="SKP1 component POZ" evidence="6">
    <location>
        <begin position="10"/>
        <end position="69"/>
    </location>
</feature>
<dbReference type="UniPathway" id="UPA00143"/>
<dbReference type="GO" id="GO:0009867">
    <property type="term" value="P:jasmonic acid mediated signaling pathway"/>
    <property type="evidence" value="ECO:0007669"/>
    <property type="project" value="UniProtKB-ARBA"/>
</dbReference>
<dbReference type="GO" id="GO:0016567">
    <property type="term" value="P:protein ubiquitination"/>
    <property type="evidence" value="ECO:0007669"/>
    <property type="project" value="UniProtKB-UniRule"/>
</dbReference>
<dbReference type="eggNOG" id="KOG1724">
    <property type="taxonomic scope" value="Eukaryota"/>
</dbReference>
<reference evidence="7" key="1">
    <citation type="journal article" date="2009" name="Rice">
        <title>De Novo Next Generation Sequencing of Plant Genomes.</title>
        <authorList>
            <person name="Rounsley S."/>
            <person name="Marri P.R."/>
            <person name="Yu Y."/>
            <person name="He R."/>
            <person name="Sisneros N."/>
            <person name="Goicoechea J.L."/>
            <person name="Lee S.J."/>
            <person name="Angelova A."/>
            <person name="Kudrna D."/>
            <person name="Luo M."/>
            <person name="Affourtit J."/>
            <person name="Desany B."/>
            <person name="Knight J."/>
            <person name="Niazi F."/>
            <person name="Egholm M."/>
            <person name="Wing R.A."/>
        </authorList>
    </citation>
    <scope>NUCLEOTIDE SEQUENCE [LARGE SCALE GENOMIC DNA]</scope>
    <source>
        <strain evidence="7">cv. IRGC 105608</strain>
    </source>
</reference>
<evidence type="ECO:0000259" key="5">
    <source>
        <dbReference type="Pfam" id="PF01466"/>
    </source>
</evidence>
<keyword evidence="8" id="KW-1185">Reference proteome</keyword>
<proteinExistence type="inferred from homology"/>
<accession>A0A0D3GZM8</accession>
<dbReference type="InterPro" id="IPR001232">
    <property type="entry name" value="SKP1-like"/>
</dbReference>
<reference evidence="7" key="2">
    <citation type="submission" date="2015-03" db="UniProtKB">
        <authorList>
            <consortium name="EnsemblPlants"/>
        </authorList>
    </citation>
    <scope>IDENTIFICATION</scope>
</reference>
<keyword evidence="3 4" id="KW-0833">Ubl conjugation pathway</keyword>
<evidence type="ECO:0000256" key="2">
    <source>
        <dbReference type="ARBA" id="ARBA00009993"/>
    </source>
</evidence>
<dbReference type="CDD" id="cd18322">
    <property type="entry name" value="BTB_POZ_SKP1"/>
    <property type="match status" value="1"/>
</dbReference>
<dbReference type="Pfam" id="PF01466">
    <property type="entry name" value="Skp1"/>
    <property type="match status" value="1"/>
</dbReference>
<organism evidence="7">
    <name type="scientific">Oryza barthii</name>
    <dbReference type="NCBI Taxonomy" id="65489"/>
    <lineage>
        <taxon>Eukaryota</taxon>
        <taxon>Viridiplantae</taxon>
        <taxon>Streptophyta</taxon>
        <taxon>Embryophyta</taxon>
        <taxon>Tracheophyta</taxon>
        <taxon>Spermatophyta</taxon>
        <taxon>Magnoliopsida</taxon>
        <taxon>Liliopsida</taxon>
        <taxon>Poales</taxon>
        <taxon>Poaceae</taxon>
        <taxon>BOP clade</taxon>
        <taxon>Oryzoideae</taxon>
        <taxon>Oryzeae</taxon>
        <taxon>Oryzinae</taxon>
        <taxon>Oryza</taxon>
    </lineage>
</organism>
<dbReference type="InterPro" id="IPR016073">
    <property type="entry name" value="Skp1_comp_POZ"/>
</dbReference>
<comment type="subunit">
    <text evidence="4">Part of a SCF (SKP1-cullin-F-box) protein ligase complex.</text>
</comment>
<dbReference type="Gene3D" id="3.30.710.10">
    <property type="entry name" value="Potassium Channel Kv1.1, Chain A"/>
    <property type="match status" value="1"/>
</dbReference>
<dbReference type="InterPro" id="IPR016072">
    <property type="entry name" value="Skp1_comp_dimer"/>
</dbReference>
<name>A0A0D3GZM8_9ORYZ</name>
<dbReference type="InterPro" id="IPR036296">
    <property type="entry name" value="SKP1-like_dim_sf"/>
</dbReference>
<dbReference type="Proteomes" id="UP000026960">
    <property type="component" value="Chromosome 8"/>
</dbReference>
<comment type="similarity">
    <text evidence="2 4">Belongs to the SKP1 family.</text>
</comment>
<evidence type="ECO:0000313" key="8">
    <source>
        <dbReference type="Proteomes" id="UP000026960"/>
    </source>
</evidence>
<dbReference type="SUPFAM" id="SSF81382">
    <property type="entry name" value="Skp1 dimerisation domain-like"/>
    <property type="match status" value="1"/>
</dbReference>
<sequence>MAATADNGEKMILLISSDGERFELSEAAASQSKTLSHMIEDDCTDNGVPLPNVTAVVLAKVVEYFKKHAAVTPKPATEAVAADKAKREEELKSFDAEFVDVDRTMLFELILAANFLNAQDLLDLTCQHAADLIKDMSVEEVREVFNITNDFTPEEEAEVRKENAWAFDN</sequence>
<dbReference type="STRING" id="65489.A0A0D3GZM8"/>